<protein>
    <submittedName>
        <fullName evidence="5">AraC family transcriptional regulator</fullName>
    </submittedName>
</protein>
<dbReference type="AlphaFoldDB" id="A0A095SGL8"/>
<dbReference type="PRINTS" id="PR00032">
    <property type="entry name" value="HTHARAC"/>
</dbReference>
<feature type="domain" description="HTH araC/xylS-type" evidence="4">
    <location>
        <begin position="242"/>
        <end position="338"/>
    </location>
</feature>
<sequence length="338" mass="38088">MTILKMDPAEYSVSAEYLSLMLDVLARRGIASEELLVGTQIESGCWRDPKARVSAQDFERVARRAIRMTGEPWIGWELGASMTLSSHGFLGYAAMSSATLGEALELAVKYFRTRSTMVQLETFKDGDMAVLQVNELLSLGELTPLTMESLFSSFHFMGQKLLPGMEVLGELRFSYPEPDYFERMRPLMPVPVYFDCAYNQMRFPVERMDFTLQFADPRLAKMAADQCEQEMATIKAPPALLGQVRRIILAGGGRFPSVEEVASDLHMSSRTLKRKLQQLGTSYQEILDGLRKGLAVEFLTQSDHTVDEIAMSLGYSDASNFARAFRRWTSRSPSDYRT</sequence>
<dbReference type="SMART" id="SM00342">
    <property type="entry name" value="HTH_ARAC"/>
    <property type="match status" value="1"/>
</dbReference>
<dbReference type="PATRIC" id="fig|1177154.3.peg.3142"/>
<dbReference type="OrthoDB" id="5722175at2"/>
<comment type="caution">
    <text evidence="5">The sequence shown here is derived from an EMBL/GenBank/DDBJ whole genome shotgun (WGS) entry which is preliminary data.</text>
</comment>
<dbReference type="GO" id="GO:0000976">
    <property type="term" value="F:transcription cis-regulatory region binding"/>
    <property type="evidence" value="ECO:0007669"/>
    <property type="project" value="TreeGrafter"/>
</dbReference>
<accession>A0A095SGL8</accession>
<organism evidence="5 6">
    <name type="scientific">Alcanivorax nanhaiticus</name>
    <dbReference type="NCBI Taxonomy" id="1177154"/>
    <lineage>
        <taxon>Bacteria</taxon>
        <taxon>Pseudomonadati</taxon>
        <taxon>Pseudomonadota</taxon>
        <taxon>Gammaproteobacteria</taxon>
        <taxon>Oceanospirillales</taxon>
        <taxon>Alcanivoracaceae</taxon>
        <taxon>Alcanivorax</taxon>
    </lineage>
</organism>
<dbReference type="SUPFAM" id="SSF46689">
    <property type="entry name" value="Homeodomain-like"/>
    <property type="match status" value="1"/>
</dbReference>
<dbReference type="STRING" id="1177154.Y5S_03100"/>
<evidence type="ECO:0000256" key="3">
    <source>
        <dbReference type="ARBA" id="ARBA00023163"/>
    </source>
</evidence>
<dbReference type="GO" id="GO:0003700">
    <property type="term" value="F:DNA-binding transcription factor activity"/>
    <property type="evidence" value="ECO:0007669"/>
    <property type="project" value="InterPro"/>
</dbReference>
<keyword evidence="3" id="KW-0804">Transcription</keyword>
<reference evidence="5 6" key="1">
    <citation type="submission" date="2012-09" db="EMBL/GenBank/DDBJ databases">
        <title>Genome Sequence of alkane-degrading Bacterium Alcanivorax sp. 19-m-6.</title>
        <authorList>
            <person name="Lai Q."/>
            <person name="Shao Z."/>
        </authorList>
    </citation>
    <scope>NUCLEOTIDE SEQUENCE [LARGE SCALE GENOMIC DNA]</scope>
    <source>
        <strain evidence="5 6">19-m-6</strain>
    </source>
</reference>
<dbReference type="InterPro" id="IPR032687">
    <property type="entry name" value="AraC-type_N"/>
</dbReference>
<dbReference type="PANTHER" id="PTHR47894">
    <property type="entry name" value="HTH-TYPE TRANSCRIPTIONAL REGULATOR GADX"/>
    <property type="match status" value="1"/>
</dbReference>
<keyword evidence="1" id="KW-0805">Transcription regulation</keyword>
<dbReference type="eggNOG" id="COG2207">
    <property type="taxonomic scope" value="Bacteria"/>
</dbReference>
<keyword evidence="6" id="KW-1185">Reference proteome</keyword>
<dbReference type="InterPro" id="IPR018060">
    <property type="entry name" value="HTH_AraC"/>
</dbReference>
<dbReference type="InterPro" id="IPR020449">
    <property type="entry name" value="Tscrpt_reg_AraC-type_HTH"/>
</dbReference>
<dbReference type="GO" id="GO:0005829">
    <property type="term" value="C:cytosol"/>
    <property type="evidence" value="ECO:0007669"/>
    <property type="project" value="TreeGrafter"/>
</dbReference>
<dbReference type="Proteomes" id="UP000029444">
    <property type="component" value="Unassembled WGS sequence"/>
</dbReference>
<dbReference type="Pfam" id="PF12833">
    <property type="entry name" value="HTH_18"/>
    <property type="match status" value="1"/>
</dbReference>
<gene>
    <name evidence="5" type="ORF">Y5S_03100</name>
</gene>
<name>A0A095SGL8_9GAMM</name>
<dbReference type="PROSITE" id="PS01124">
    <property type="entry name" value="HTH_ARAC_FAMILY_2"/>
    <property type="match status" value="1"/>
</dbReference>
<evidence type="ECO:0000259" key="4">
    <source>
        <dbReference type="PROSITE" id="PS01124"/>
    </source>
</evidence>
<evidence type="ECO:0000313" key="5">
    <source>
        <dbReference type="EMBL" id="KGD63677.1"/>
    </source>
</evidence>
<evidence type="ECO:0000313" key="6">
    <source>
        <dbReference type="Proteomes" id="UP000029444"/>
    </source>
</evidence>
<dbReference type="InterPro" id="IPR009057">
    <property type="entry name" value="Homeodomain-like_sf"/>
</dbReference>
<proteinExistence type="predicted"/>
<dbReference type="EMBL" id="ARXV01000015">
    <property type="protein sequence ID" value="KGD63677.1"/>
    <property type="molecule type" value="Genomic_DNA"/>
</dbReference>
<dbReference type="PANTHER" id="PTHR47894:SF1">
    <property type="entry name" value="HTH-TYPE TRANSCRIPTIONAL REGULATOR VQSM"/>
    <property type="match status" value="1"/>
</dbReference>
<evidence type="ECO:0000256" key="1">
    <source>
        <dbReference type="ARBA" id="ARBA00023015"/>
    </source>
</evidence>
<evidence type="ECO:0000256" key="2">
    <source>
        <dbReference type="ARBA" id="ARBA00023125"/>
    </source>
</evidence>
<keyword evidence="2" id="KW-0238">DNA-binding</keyword>
<dbReference type="RefSeq" id="WP_035234332.1">
    <property type="nucleotide sequence ID" value="NZ_ARXV01000015.1"/>
</dbReference>
<dbReference type="Gene3D" id="1.10.10.60">
    <property type="entry name" value="Homeodomain-like"/>
    <property type="match status" value="1"/>
</dbReference>
<dbReference type="Pfam" id="PF12625">
    <property type="entry name" value="Arabinose_bd"/>
    <property type="match status" value="1"/>
</dbReference>